<dbReference type="EMBL" id="JBHUGD010000003">
    <property type="protein sequence ID" value="MFD1947488.1"/>
    <property type="molecule type" value="Genomic_DNA"/>
</dbReference>
<sequence>MYGEPSKIREVAERLERRASQLRSEADALVAAGERAPWVSLAADRMRAAAAERRADLVGVARDYEEAAAAVRRHAAVVQQRLDLVAEARRHVLRVVDRLGDAVDLPDLPSVDVRWLDVADSLAGMAS</sequence>
<dbReference type="RefSeq" id="WP_343918640.1">
    <property type="nucleotide sequence ID" value="NZ_BAAAJT010000002.1"/>
</dbReference>
<evidence type="ECO:0008006" key="3">
    <source>
        <dbReference type="Google" id="ProtNLM"/>
    </source>
</evidence>
<gene>
    <name evidence="1" type="ORF">ACFSDE_11860</name>
</gene>
<evidence type="ECO:0000313" key="1">
    <source>
        <dbReference type="EMBL" id="MFD1947488.1"/>
    </source>
</evidence>
<protein>
    <recommendedName>
        <fullName evidence="3">ATPase</fullName>
    </recommendedName>
</protein>
<reference evidence="2" key="1">
    <citation type="journal article" date="2019" name="Int. J. Syst. Evol. Microbiol.">
        <title>The Global Catalogue of Microorganisms (GCM) 10K type strain sequencing project: providing services to taxonomists for standard genome sequencing and annotation.</title>
        <authorList>
            <consortium name="The Broad Institute Genomics Platform"/>
            <consortium name="The Broad Institute Genome Sequencing Center for Infectious Disease"/>
            <person name="Wu L."/>
            <person name="Ma J."/>
        </authorList>
    </citation>
    <scope>NUCLEOTIDE SEQUENCE [LARGE SCALE GENOMIC DNA]</scope>
    <source>
        <strain evidence="2">CGMCC 1.12477</strain>
    </source>
</reference>
<evidence type="ECO:0000313" key="2">
    <source>
        <dbReference type="Proteomes" id="UP001597351"/>
    </source>
</evidence>
<organism evidence="1 2">
    <name type="scientific">Nocardioides aestuarii</name>
    <dbReference type="NCBI Taxonomy" id="252231"/>
    <lineage>
        <taxon>Bacteria</taxon>
        <taxon>Bacillati</taxon>
        <taxon>Actinomycetota</taxon>
        <taxon>Actinomycetes</taxon>
        <taxon>Propionibacteriales</taxon>
        <taxon>Nocardioidaceae</taxon>
        <taxon>Nocardioides</taxon>
    </lineage>
</organism>
<name>A0ABW4TLZ8_9ACTN</name>
<accession>A0ABW4TLZ8</accession>
<proteinExistence type="predicted"/>
<comment type="caution">
    <text evidence="1">The sequence shown here is derived from an EMBL/GenBank/DDBJ whole genome shotgun (WGS) entry which is preliminary data.</text>
</comment>
<dbReference type="Proteomes" id="UP001597351">
    <property type="component" value="Unassembled WGS sequence"/>
</dbReference>
<keyword evidence="2" id="KW-1185">Reference proteome</keyword>